<proteinExistence type="predicted"/>
<evidence type="ECO:0000313" key="3">
    <source>
        <dbReference type="EMBL" id="OIJ23508.1"/>
    </source>
</evidence>
<dbReference type="SUPFAM" id="SSF52821">
    <property type="entry name" value="Rhodanese/Cell cycle control phosphatase"/>
    <property type="match status" value="1"/>
</dbReference>
<feature type="signal peptide" evidence="1">
    <location>
        <begin position="1"/>
        <end position="24"/>
    </location>
</feature>
<dbReference type="InterPro" id="IPR036873">
    <property type="entry name" value="Rhodanese-like_dom_sf"/>
</dbReference>
<dbReference type="PANTHER" id="PTHR43031">
    <property type="entry name" value="FAD-DEPENDENT OXIDOREDUCTASE"/>
    <property type="match status" value="1"/>
</dbReference>
<comment type="caution">
    <text evidence="3">The sequence shown here is derived from an EMBL/GenBank/DDBJ whole genome shotgun (WGS) entry which is preliminary data.</text>
</comment>
<keyword evidence="1" id="KW-0732">Signal</keyword>
<dbReference type="PANTHER" id="PTHR43031:SF17">
    <property type="entry name" value="SULFURTRANSFERASE YTWF-RELATED"/>
    <property type="match status" value="1"/>
</dbReference>
<gene>
    <name evidence="3" type="ORF">AWH56_01165</name>
</gene>
<accession>A0A1S2MFL7</accession>
<dbReference type="Pfam" id="PF00581">
    <property type="entry name" value="Rhodanese"/>
    <property type="match status" value="1"/>
</dbReference>
<feature type="chain" id="PRO_5010229758" description="Rhodanese domain-containing protein" evidence="1">
    <location>
        <begin position="25"/>
        <end position="133"/>
    </location>
</feature>
<dbReference type="CDD" id="cd00158">
    <property type="entry name" value="RHOD"/>
    <property type="match status" value="1"/>
</dbReference>
<dbReference type="EMBL" id="LQXD01000001">
    <property type="protein sequence ID" value="OIJ23508.1"/>
    <property type="molecule type" value="Genomic_DNA"/>
</dbReference>
<evidence type="ECO:0000256" key="1">
    <source>
        <dbReference type="SAM" id="SignalP"/>
    </source>
</evidence>
<evidence type="ECO:0000259" key="2">
    <source>
        <dbReference type="PROSITE" id="PS50206"/>
    </source>
</evidence>
<dbReference type="PROSITE" id="PS51257">
    <property type="entry name" value="PROKAR_LIPOPROTEIN"/>
    <property type="match status" value="1"/>
</dbReference>
<feature type="domain" description="Rhodanese" evidence="2">
    <location>
        <begin position="46"/>
        <end position="130"/>
    </location>
</feature>
<dbReference type="AlphaFoldDB" id="A0A1S2MFL7"/>
<name>A0A1S2MFL7_9BACI</name>
<organism evidence="3">
    <name type="scientific">Anaerobacillus isosaccharinicus</name>
    <dbReference type="NCBI Taxonomy" id="1532552"/>
    <lineage>
        <taxon>Bacteria</taxon>
        <taxon>Bacillati</taxon>
        <taxon>Bacillota</taxon>
        <taxon>Bacilli</taxon>
        <taxon>Bacillales</taxon>
        <taxon>Bacillaceae</taxon>
        <taxon>Anaerobacillus</taxon>
    </lineage>
</organism>
<dbReference type="InterPro" id="IPR001763">
    <property type="entry name" value="Rhodanese-like_dom"/>
</dbReference>
<dbReference type="RefSeq" id="WP_071315415.1">
    <property type="nucleotide sequence ID" value="NZ_CP063356.2"/>
</dbReference>
<dbReference type="Gene3D" id="3.40.250.10">
    <property type="entry name" value="Rhodanese-like domain"/>
    <property type="match status" value="1"/>
</dbReference>
<reference evidence="3" key="1">
    <citation type="submission" date="2016-10" db="EMBL/GenBank/DDBJ databases">
        <title>Draft genome sequences of four alkaliphilic bacteria belonging to the Anaerobacillus genus.</title>
        <authorList>
            <person name="Bassil N.M."/>
            <person name="Lloyd J.R."/>
        </authorList>
    </citation>
    <scope>NUCLEOTIDE SEQUENCE [LARGE SCALE GENOMIC DNA]</scope>
    <source>
        <strain evidence="3">NB2006</strain>
    </source>
</reference>
<dbReference type="PROSITE" id="PS50206">
    <property type="entry name" value="RHODANESE_3"/>
    <property type="match status" value="1"/>
</dbReference>
<protein>
    <recommendedName>
        <fullName evidence="2">Rhodanese domain-containing protein</fullName>
    </recommendedName>
</protein>
<dbReference type="SMART" id="SM00450">
    <property type="entry name" value="RHOD"/>
    <property type="match status" value="1"/>
</dbReference>
<dbReference type="InterPro" id="IPR050229">
    <property type="entry name" value="GlpE_sulfurtransferase"/>
</dbReference>
<sequence>MKYLKFTMMALLLLILLTGCDEEALTGIKQLDVNDLPYRMAESVETNDGAVYIDVREDYEYNEAYIDGFENYPLSTLEDTYMELPKDKEIIIICRSGNRSMKAGQYLKEQGYDNITNVKGAMLDWKGETKSNN</sequence>